<evidence type="ECO:0000256" key="10">
    <source>
        <dbReference type="SAM" id="Phobius"/>
    </source>
</evidence>
<dbReference type="Gene3D" id="3.90.70.10">
    <property type="entry name" value="Cysteine proteinases"/>
    <property type="match status" value="1"/>
</dbReference>
<feature type="transmembrane region" description="Helical" evidence="10">
    <location>
        <begin position="180"/>
        <end position="197"/>
    </location>
</feature>
<dbReference type="InterPro" id="IPR017871">
    <property type="entry name" value="ABC_transporter-like_CS"/>
</dbReference>
<dbReference type="PROSITE" id="PS50929">
    <property type="entry name" value="ABC_TM1F"/>
    <property type="match status" value="1"/>
</dbReference>
<dbReference type="InterPro" id="IPR039421">
    <property type="entry name" value="Type_1_exporter"/>
</dbReference>
<dbReference type="EMBL" id="JAUSVU010000001">
    <property type="protein sequence ID" value="MDQ0531626.1"/>
    <property type="molecule type" value="Genomic_DNA"/>
</dbReference>
<evidence type="ECO:0000259" key="13">
    <source>
        <dbReference type="PROSITE" id="PS50990"/>
    </source>
</evidence>
<gene>
    <name evidence="14" type="ORF">QO018_000458</name>
</gene>
<reference evidence="14 15" key="1">
    <citation type="submission" date="2023-07" db="EMBL/GenBank/DDBJ databases">
        <title>Genomic Encyclopedia of Type Strains, Phase IV (KMG-IV): sequencing the most valuable type-strain genomes for metagenomic binning, comparative biology and taxonomic classification.</title>
        <authorList>
            <person name="Goeker M."/>
        </authorList>
    </citation>
    <scope>NUCLEOTIDE SEQUENCE [LARGE SCALE GENOMIC DNA]</scope>
    <source>
        <strain evidence="14 15">DSM 19922</strain>
    </source>
</reference>
<organism evidence="14 15">
    <name type="scientific">Azospirillum picis</name>
    <dbReference type="NCBI Taxonomy" id="488438"/>
    <lineage>
        <taxon>Bacteria</taxon>
        <taxon>Pseudomonadati</taxon>
        <taxon>Pseudomonadota</taxon>
        <taxon>Alphaproteobacteria</taxon>
        <taxon>Rhodospirillales</taxon>
        <taxon>Azospirillaceae</taxon>
        <taxon>Azospirillum</taxon>
    </lineage>
</organism>
<dbReference type="InterPro" id="IPR027417">
    <property type="entry name" value="P-loop_NTPase"/>
</dbReference>
<dbReference type="NCBIfam" id="TIGR03796">
    <property type="entry name" value="NHLM_micro_ABC1"/>
    <property type="match status" value="1"/>
</dbReference>
<dbReference type="PROSITE" id="PS00211">
    <property type="entry name" value="ABC_TRANSPORTER_1"/>
    <property type="match status" value="1"/>
</dbReference>
<evidence type="ECO:0000259" key="12">
    <source>
        <dbReference type="PROSITE" id="PS50929"/>
    </source>
</evidence>
<dbReference type="Gene3D" id="1.20.1560.10">
    <property type="entry name" value="ABC transporter type 1, transmembrane domain"/>
    <property type="match status" value="1"/>
</dbReference>
<evidence type="ECO:0000313" key="14">
    <source>
        <dbReference type="EMBL" id="MDQ0531626.1"/>
    </source>
</evidence>
<keyword evidence="5" id="KW-0653">Protein transport</keyword>
<comment type="subcellular location">
    <subcellularLocation>
        <location evidence="1">Cell membrane</location>
        <topology evidence="1">Multi-pass membrane protein</topology>
    </subcellularLocation>
</comment>
<dbReference type="CDD" id="cd03228">
    <property type="entry name" value="ABCC_MRP_Like"/>
    <property type="match status" value="1"/>
</dbReference>
<dbReference type="InterPro" id="IPR003439">
    <property type="entry name" value="ABC_transporter-like_ATP-bd"/>
</dbReference>
<evidence type="ECO:0000256" key="7">
    <source>
        <dbReference type="ARBA" id="ARBA00023136"/>
    </source>
</evidence>
<feature type="transmembrane region" description="Helical" evidence="10">
    <location>
        <begin position="403"/>
        <end position="425"/>
    </location>
</feature>
<evidence type="ECO:0000256" key="5">
    <source>
        <dbReference type="ARBA" id="ARBA00022927"/>
    </source>
</evidence>
<dbReference type="PANTHER" id="PTHR24221:SF654">
    <property type="entry name" value="ATP-BINDING CASSETTE SUB-FAMILY B MEMBER 6"/>
    <property type="match status" value="1"/>
</dbReference>
<dbReference type="Pfam" id="PF03412">
    <property type="entry name" value="Peptidase_C39"/>
    <property type="match status" value="1"/>
</dbReference>
<dbReference type="InterPro" id="IPR011527">
    <property type="entry name" value="ABC1_TM_dom"/>
</dbReference>
<dbReference type="InterPro" id="IPR036640">
    <property type="entry name" value="ABC1_TM_sf"/>
</dbReference>
<keyword evidence="5" id="KW-0813">Transport</keyword>
<dbReference type="Pfam" id="PF00664">
    <property type="entry name" value="ABC_membrane"/>
    <property type="match status" value="1"/>
</dbReference>
<evidence type="ECO:0000256" key="1">
    <source>
        <dbReference type="ARBA" id="ARBA00004651"/>
    </source>
</evidence>
<evidence type="ECO:0000256" key="4">
    <source>
        <dbReference type="ARBA" id="ARBA00022840"/>
    </source>
</evidence>
<dbReference type="SUPFAM" id="SSF52540">
    <property type="entry name" value="P-loop containing nucleoside triphosphate hydrolases"/>
    <property type="match status" value="1"/>
</dbReference>
<proteinExistence type="predicted"/>
<dbReference type="InterPro" id="IPR022514">
    <property type="entry name" value="NHPM_micro_ABC1"/>
</dbReference>
<dbReference type="PROSITE" id="PS50893">
    <property type="entry name" value="ABC_TRANSPORTER_2"/>
    <property type="match status" value="1"/>
</dbReference>
<feature type="compositionally biased region" description="Polar residues" evidence="9">
    <location>
        <begin position="1"/>
        <end position="11"/>
    </location>
</feature>
<evidence type="ECO:0000256" key="2">
    <source>
        <dbReference type="ARBA" id="ARBA00022692"/>
    </source>
</evidence>
<feature type="transmembrane region" description="Helical" evidence="10">
    <location>
        <begin position="217"/>
        <end position="235"/>
    </location>
</feature>
<dbReference type="CDD" id="cd18569">
    <property type="entry name" value="ABC_6TM_NHLM_bacteriocin"/>
    <property type="match status" value="1"/>
</dbReference>
<evidence type="ECO:0000256" key="8">
    <source>
        <dbReference type="ARBA" id="ARBA00043264"/>
    </source>
</evidence>
<dbReference type="Gene3D" id="3.40.50.300">
    <property type="entry name" value="P-loop containing nucleotide triphosphate hydrolases"/>
    <property type="match status" value="1"/>
</dbReference>
<evidence type="ECO:0000313" key="15">
    <source>
        <dbReference type="Proteomes" id="UP001244552"/>
    </source>
</evidence>
<sequence length="740" mass="77723">MSGASTSNAASSKAVGAPRSRRRRVRTPTLLQMEAVECGAASLGIVLAHFGRWVPLEELRVACGVSRDGSKASNLLRAGRRYGLVAKGFKKEPEALADMPWPLIVHWNFNHYLVFEGFKGGHAYLNDPVTGPRRVTRAEFSEAFTGVALAFEKGPEFVAGAKPPGVAALLGRQLRHSRAAVAYALSASLALVLPGIALPAFTKAFVDEVLVGAQRNWLVPLLLGMAVTALVRALLTALQQSALLKLETKFAMVMASRYVWRLLQLPVPFFGQRHPGDIAGRVAANDRVARLLSGEMATAAMSLLTILFFGLVMLSYDAALAAVAILQALGNVLFLRGASRGREDAGRRLLAEQAKLGAVTIGSIQAIETLKSAGLEGQAFERWAGYQARLLAVRQTLGVHSSLLTVAPAFLNALATAAIVGLGALRVMDGAMTVGALAAFQSLASSFSAPITKLIGMGGTLQRVKADLQRLNDTLEHAVDSQSGLAVPAVAATADLDGPPRLGGAVALADVSFGYSVLDPPLIEGLSLSLSPGMRVALVGGSGSGKSTIGRLICGLAQPWSGQILFDGRPAADIPVPLRAASIAYVDQDVFLFDGTVRDNLTLWDGTVPDAALTHALEDAAILGEVAGRPGQLGAPVAEGGVNFSGGQRQRLEIARALAGDPSILVLDEATAALDVATEKLIDDNLRRRGCTCIIIAHRLSTIRDCDEIIVLDRGRVVERGSHEDLLARGGEYASLIAAG</sequence>
<dbReference type="InterPro" id="IPR005074">
    <property type="entry name" value="Peptidase_C39"/>
</dbReference>
<name>A0ABU0MDW7_9PROT</name>
<evidence type="ECO:0000256" key="6">
    <source>
        <dbReference type="ARBA" id="ARBA00022989"/>
    </source>
</evidence>
<dbReference type="Pfam" id="PF00005">
    <property type="entry name" value="ABC_tran"/>
    <property type="match status" value="1"/>
</dbReference>
<dbReference type="PANTHER" id="PTHR24221">
    <property type="entry name" value="ATP-BINDING CASSETTE SUB-FAMILY B"/>
    <property type="match status" value="1"/>
</dbReference>
<keyword evidence="3" id="KW-0547">Nucleotide-binding</keyword>
<keyword evidence="6 10" id="KW-1133">Transmembrane helix</keyword>
<evidence type="ECO:0000256" key="9">
    <source>
        <dbReference type="SAM" id="MobiDB-lite"/>
    </source>
</evidence>
<keyword evidence="15" id="KW-1185">Reference proteome</keyword>
<feature type="transmembrane region" description="Helical" evidence="10">
    <location>
        <begin position="291"/>
        <end position="312"/>
    </location>
</feature>
<feature type="transmembrane region" description="Helical" evidence="10">
    <location>
        <begin position="318"/>
        <end position="338"/>
    </location>
</feature>
<accession>A0ABU0MDW7</accession>
<feature type="domain" description="Peptidase C39" evidence="13">
    <location>
        <begin position="32"/>
        <end position="151"/>
    </location>
</feature>
<dbReference type="Proteomes" id="UP001244552">
    <property type="component" value="Unassembled WGS sequence"/>
</dbReference>
<dbReference type="PROSITE" id="PS50990">
    <property type="entry name" value="PEPTIDASE_C39"/>
    <property type="match status" value="1"/>
</dbReference>
<feature type="domain" description="ABC transporter" evidence="11">
    <location>
        <begin position="506"/>
        <end position="739"/>
    </location>
</feature>
<keyword evidence="4" id="KW-0067">ATP-binding</keyword>
<keyword evidence="7 10" id="KW-0472">Membrane</keyword>
<protein>
    <submittedName>
        <fullName evidence="14">NHLM bacteriocin system ABC transporter peptidase/ATP-binding protein</fullName>
    </submittedName>
</protein>
<dbReference type="RefSeq" id="WP_209977544.1">
    <property type="nucleotide sequence ID" value="NZ_JAGINO010000001.1"/>
</dbReference>
<dbReference type="SUPFAM" id="SSF90123">
    <property type="entry name" value="ABC transporter transmembrane region"/>
    <property type="match status" value="1"/>
</dbReference>
<keyword evidence="8" id="KW-0080">Bacteriocin transport</keyword>
<dbReference type="SMART" id="SM00382">
    <property type="entry name" value="AAA"/>
    <property type="match status" value="1"/>
</dbReference>
<keyword evidence="2 10" id="KW-0812">Transmembrane</keyword>
<comment type="caution">
    <text evidence="14">The sequence shown here is derived from an EMBL/GenBank/DDBJ whole genome shotgun (WGS) entry which is preliminary data.</text>
</comment>
<feature type="region of interest" description="Disordered" evidence="9">
    <location>
        <begin position="1"/>
        <end position="23"/>
    </location>
</feature>
<feature type="domain" description="ABC transmembrane type-1" evidence="12">
    <location>
        <begin position="184"/>
        <end position="463"/>
    </location>
</feature>
<evidence type="ECO:0000256" key="3">
    <source>
        <dbReference type="ARBA" id="ARBA00022741"/>
    </source>
</evidence>
<evidence type="ECO:0000259" key="11">
    <source>
        <dbReference type="PROSITE" id="PS50893"/>
    </source>
</evidence>
<dbReference type="InterPro" id="IPR003593">
    <property type="entry name" value="AAA+_ATPase"/>
</dbReference>